<evidence type="ECO:0000256" key="2">
    <source>
        <dbReference type="SAM" id="Coils"/>
    </source>
</evidence>
<dbReference type="Pfam" id="PF13556">
    <property type="entry name" value="HTH_30"/>
    <property type="match status" value="1"/>
</dbReference>
<sequence>MQDHAQMFNRPFDSLEEFVDTISECLQCPVTLEDANHYLLAYSSHDDQTDAARIATIIGRRVPEKVINRFWKEGVIPALNQSNEPVIISEMTEIGLGRRVAVSIRKNEEVLGYIWVSESGRTLSKDELELLKTAASKAKNELLQLNMQRKRKERNYQNVLWQLMTGDVHDYTEMKQDLQAIGMHPKMGFSVMIMRFPKLSETLYRQITYAAKTSQKITLFITAQDGDQIIFLTGLPAKDKGSQQALTAFSSTLQAQIAERFSIIPAALGWGSVYHDYDYIKKSYEEAQKVIQLKQAFPKETEGLLFFHELGVLRYVEFFQRHKAAAAVGKHPALAILQHYDKRHRTELFATLRAFLLTDGNMNEAASLLHVHVNTLNYRLKRIKELTEIDLKNPIQKLGLYFDLLLD</sequence>
<feature type="coiled-coil region" evidence="2">
    <location>
        <begin position="128"/>
        <end position="155"/>
    </location>
</feature>
<dbReference type="InterPro" id="IPR051448">
    <property type="entry name" value="CdaR-like_regulators"/>
</dbReference>
<gene>
    <name evidence="5" type="ORF">M3202_15750</name>
</gene>
<dbReference type="Proteomes" id="UP001139179">
    <property type="component" value="Unassembled WGS sequence"/>
</dbReference>
<dbReference type="Gene3D" id="1.10.10.2840">
    <property type="entry name" value="PucR C-terminal helix-turn-helix domain"/>
    <property type="match status" value="1"/>
</dbReference>
<protein>
    <submittedName>
        <fullName evidence="5">Helix-turn-helix domain-containing protein</fullName>
    </submittedName>
</protein>
<dbReference type="InterPro" id="IPR009057">
    <property type="entry name" value="Homeodomain-like_sf"/>
</dbReference>
<accession>A0A9X2DR34</accession>
<proteinExistence type="inferred from homology"/>
<dbReference type="Gene3D" id="3.30.450.40">
    <property type="match status" value="1"/>
</dbReference>
<keyword evidence="2" id="KW-0175">Coiled coil</keyword>
<evidence type="ECO:0000256" key="1">
    <source>
        <dbReference type="ARBA" id="ARBA00006754"/>
    </source>
</evidence>
<dbReference type="InterPro" id="IPR025736">
    <property type="entry name" value="PucR_C-HTH_dom"/>
</dbReference>
<reference evidence="5" key="1">
    <citation type="submission" date="2022-05" db="EMBL/GenBank/DDBJ databases">
        <title>Comparative Genomics of Spacecraft Associated Microbes.</title>
        <authorList>
            <person name="Tran M.T."/>
            <person name="Wright A."/>
            <person name="Seuylemezian A."/>
            <person name="Eisen J."/>
            <person name="Coil D."/>
        </authorList>
    </citation>
    <scope>NUCLEOTIDE SEQUENCE</scope>
    <source>
        <strain evidence="5">214.1.1</strain>
    </source>
</reference>
<feature type="domain" description="PucR C-terminal helix-turn-helix" evidence="3">
    <location>
        <begin position="348"/>
        <end position="405"/>
    </location>
</feature>
<dbReference type="PANTHER" id="PTHR33744">
    <property type="entry name" value="CARBOHYDRATE DIACID REGULATOR"/>
    <property type="match status" value="1"/>
</dbReference>
<dbReference type="PANTHER" id="PTHR33744:SF1">
    <property type="entry name" value="DNA-BINDING TRANSCRIPTIONAL ACTIVATOR ADER"/>
    <property type="match status" value="1"/>
</dbReference>
<dbReference type="InterPro" id="IPR042070">
    <property type="entry name" value="PucR_C-HTH_sf"/>
</dbReference>
<dbReference type="AlphaFoldDB" id="A0A9X2DR34"/>
<evidence type="ECO:0000259" key="3">
    <source>
        <dbReference type="Pfam" id="PF13556"/>
    </source>
</evidence>
<dbReference type="RefSeq" id="WP_251224261.1">
    <property type="nucleotide sequence ID" value="NZ_JAMBOL010000016.1"/>
</dbReference>
<feature type="domain" description="CdaR GGDEF-like" evidence="4">
    <location>
        <begin position="166"/>
        <end position="292"/>
    </location>
</feature>
<dbReference type="SUPFAM" id="SSF46689">
    <property type="entry name" value="Homeodomain-like"/>
    <property type="match status" value="1"/>
</dbReference>
<dbReference type="InterPro" id="IPR029016">
    <property type="entry name" value="GAF-like_dom_sf"/>
</dbReference>
<evidence type="ECO:0000259" key="4">
    <source>
        <dbReference type="Pfam" id="PF17853"/>
    </source>
</evidence>
<dbReference type="InterPro" id="IPR041522">
    <property type="entry name" value="CdaR_GGDEF"/>
</dbReference>
<comment type="caution">
    <text evidence="5">The sequence shown here is derived from an EMBL/GenBank/DDBJ whole genome shotgun (WGS) entry which is preliminary data.</text>
</comment>
<keyword evidence="6" id="KW-1185">Reference proteome</keyword>
<name>A0A9X2DR34_9BACI</name>
<dbReference type="EMBL" id="JAMBOL010000016">
    <property type="protein sequence ID" value="MCM3715524.1"/>
    <property type="molecule type" value="Genomic_DNA"/>
</dbReference>
<evidence type="ECO:0000313" key="6">
    <source>
        <dbReference type="Proteomes" id="UP001139179"/>
    </source>
</evidence>
<dbReference type="Pfam" id="PF17853">
    <property type="entry name" value="GGDEF_2"/>
    <property type="match status" value="1"/>
</dbReference>
<evidence type="ECO:0000313" key="5">
    <source>
        <dbReference type="EMBL" id="MCM3715524.1"/>
    </source>
</evidence>
<organism evidence="5 6">
    <name type="scientific">Halalkalibacter oceani</name>
    <dbReference type="NCBI Taxonomy" id="1653776"/>
    <lineage>
        <taxon>Bacteria</taxon>
        <taxon>Bacillati</taxon>
        <taxon>Bacillota</taxon>
        <taxon>Bacilli</taxon>
        <taxon>Bacillales</taxon>
        <taxon>Bacillaceae</taxon>
        <taxon>Halalkalibacter</taxon>
    </lineage>
</organism>
<comment type="similarity">
    <text evidence="1">Belongs to the CdaR family.</text>
</comment>